<name>A0A8J2N1L3_9PLEO</name>
<dbReference type="RefSeq" id="XP_043164784.1">
    <property type="nucleotide sequence ID" value="XM_043308849.1"/>
</dbReference>
<dbReference type="OrthoDB" id="3786670at2759"/>
<sequence length="365" mass="41004">MTYASQDVADHEYQILTAFRFPPTEDNWASKKVVPSSHLQEASEIASPTSDTTLFEDTPLCPINPLGSRKSVHSYAAYDDTLRKELPTTSATQVKEYKTTPMERRYDRNRRYVSSDPPFDVIDTPSTPFRSRAKTDDGLLLFRADPSKEPTIKARESRHRHKISLNLPVNAHERRRDGAGRPQQPDVESWPKPPPDIGVAHHAIRVDVMTAEERDLECKHRHTFIGTGSLDDFLEILKISTTHTATKSAIARAFVQLASAEQLYARQCSTGYLGWDLVSRTTLAVMDVTSVDCVVQLHVKLDSITLRQFLDLIPFNDVDEVTAMRIVEAFSVASHLDATAGIGTRSKARAFRSWFIQQMKAGADH</sequence>
<evidence type="ECO:0000313" key="3">
    <source>
        <dbReference type="Proteomes" id="UP000676310"/>
    </source>
</evidence>
<reference evidence="2" key="1">
    <citation type="submission" date="2021-05" db="EMBL/GenBank/DDBJ databases">
        <authorList>
            <person name="Stam R."/>
        </authorList>
    </citation>
    <scope>NUCLEOTIDE SEQUENCE</scope>
    <source>
        <strain evidence="2">CS162</strain>
    </source>
</reference>
<dbReference type="AlphaFoldDB" id="A0A8J2N1L3"/>
<dbReference type="EMBL" id="CAJRGZ010000015">
    <property type="protein sequence ID" value="CAG5142944.1"/>
    <property type="molecule type" value="Genomic_DNA"/>
</dbReference>
<keyword evidence="3" id="KW-1185">Reference proteome</keyword>
<dbReference type="GeneID" id="67012568"/>
<dbReference type="Proteomes" id="UP000676310">
    <property type="component" value="Unassembled WGS sequence"/>
</dbReference>
<accession>A0A8J2N1L3</accession>
<proteinExistence type="predicted"/>
<evidence type="ECO:0000313" key="2">
    <source>
        <dbReference type="EMBL" id="CAG5142944.1"/>
    </source>
</evidence>
<evidence type="ECO:0000256" key="1">
    <source>
        <dbReference type="SAM" id="MobiDB-lite"/>
    </source>
</evidence>
<comment type="caution">
    <text evidence="2">The sequence shown here is derived from an EMBL/GenBank/DDBJ whole genome shotgun (WGS) entry which is preliminary data.</text>
</comment>
<organism evidence="2 3">
    <name type="scientific">Alternaria atra</name>
    <dbReference type="NCBI Taxonomy" id="119953"/>
    <lineage>
        <taxon>Eukaryota</taxon>
        <taxon>Fungi</taxon>
        <taxon>Dikarya</taxon>
        <taxon>Ascomycota</taxon>
        <taxon>Pezizomycotina</taxon>
        <taxon>Dothideomycetes</taxon>
        <taxon>Pleosporomycetidae</taxon>
        <taxon>Pleosporales</taxon>
        <taxon>Pleosporineae</taxon>
        <taxon>Pleosporaceae</taxon>
        <taxon>Alternaria</taxon>
        <taxon>Alternaria sect. Ulocladioides</taxon>
    </lineage>
</organism>
<feature type="region of interest" description="Disordered" evidence="1">
    <location>
        <begin position="169"/>
        <end position="196"/>
    </location>
</feature>
<gene>
    <name evidence="2" type="ORF">ALTATR162_LOCUS1254</name>
</gene>
<protein>
    <submittedName>
        <fullName evidence="2">Uncharacterized protein</fullName>
    </submittedName>
</protein>